<organism evidence="3 4">
    <name type="scientific">Pristionchus fissidentatus</name>
    <dbReference type="NCBI Taxonomy" id="1538716"/>
    <lineage>
        <taxon>Eukaryota</taxon>
        <taxon>Metazoa</taxon>
        <taxon>Ecdysozoa</taxon>
        <taxon>Nematoda</taxon>
        <taxon>Chromadorea</taxon>
        <taxon>Rhabditida</taxon>
        <taxon>Rhabditina</taxon>
        <taxon>Diplogasteromorpha</taxon>
        <taxon>Diplogasteroidea</taxon>
        <taxon>Neodiplogasteridae</taxon>
        <taxon>Pristionchus</taxon>
    </lineage>
</organism>
<keyword evidence="1" id="KW-0732">Signal</keyword>
<keyword evidence="4" id="KW-1185">Reference proteome</keyword>
<dbReference type="PANTHER" id="PTHR21629">
    <property type="entry name" value="C6 DOMAIN-CONTAINING PROTEIN"/>
    <property type="match status" value="1"/>
</dbReference>
<feature type="non-terminal residue" evidence="3">
    <location>
        <position position="1"/>
    </location>
</feature>
<feature type="chain" id="PRO_5043596370" description="C6 domain-containing protein" evidence="1">
    <location>
        <begin position="32"/>
        <end position="137"/>
    </location>
</feature>
<evidence type="ECO:0000259" key="2">
    <source>
        <dbReference type="SMART" id="SM01048"/>
    </source>
</evidence>
<dbReference type="InterPro" id="IPR002601">
    <property type="entry name" value="C6_domain"/>
</dbReference>
<proteinExistence type="predicted"/>
<accession>A0AAV5V165</accession>
<evidence type="ECO:0000256" key="1">
    <source>
        <dbReference type="SAM" id="SignalP"/>
    </source>
</evidence>
<dbReference type="AlphaFoldDB" id="A0AAV5V165"/>
<feature type="domain" description="C6" evidence="2">
    <location>
        <begin position="44"/>
        <end position="133"/>
    </location>
</feature>
<dbReference type="Proteomes" id="UP001432322">
    <property type="component" value="Unassembled WGS sequence"/>
</dbReference>
<evidence type="ECO:0000313" key="4">
    <source>
        <dbReference type="Proteomes" id="UP001432322"/>
    </source>
</evidence>
<sequence length="137" mass="13917">FASQPRHSIAMLLPLLLLLSLVTYPVDSCMATPGTSTPAPSTACRNCAMNLIRVTTTGAGGKPMTSDNIDTSGTCAMRTMVCTGAAGQTFIEMNGGLGGTFGDTNGVVTVVLTCNAAGTEWQLMGAPVTQAECSAPP</sequence>
<dbReference type="SMART" id="SM01048">
    <property type="entry name" value="C6"/>
    <property type="match status" value="1"/>
</dbReference>
<dbReference type="Pfam" id="PF01681">
    <property type="entry name" value="C6"/>
    <property type="match status" value="1"/>
</dbReference>
<comment type="caution">
    <text evidence="3">The sequence shown here is derived from an EMBL/GenBank/DDBJ whole genome shotgun (WGS) entry which is preliminary data.</text>
</comment>
<protein>
    <recommendedName>
        <fullName evidence="2">C6 domain-containing protein</fullName>
    </recommendedName>
</protein>
<gene>
    <name evidence="3" type="ORF">PFISCL1PPCAC_4592</name>
</gene>
<name>A0AAV5V165_9BILA</name>
<feature type="signal peptide" evidence="1">
    <location>
        <begin position="1"/>
        <end position="31"/>
    </location>
</feature>
<reference evidence="3" key="1">
    <citation type="submission" date="2023-10" db="EMBL/GenBank/DDBJ databases">
        <title>Genome assembly of Pristionchus species.</title>
        <authorList>
            <person name="Yoshida K."/>
            <person name="Sommer R.J."/>
        </authorList>
    </citation>
    <scope>NUCLEOTIDE SEQUENCE</scope>
    <source>
        <strain evidence="3">RS5133</strain>
    </source>
</reference>
<dbReference type="PANTHER" id="PTHR21629:SF5">
    <property type="entry name" value="C6 DOMAIN-CONTAINING PROTEIN"/>
    <property type="match status" value="1"/>
</dbReference>
<dbReference type="EMBL" id="BTSY01000002">
    <property type="protein sequence ID" value="GMT13295.1"/>
    <property type="molecule type" value="Genomic_DNA"/>
</dbReference>
<evidence type="ECO:0000313" key="3">
    <source>
        <dbReference type="EMBL" id="GMT13295.1"/>
    </source>
</evidence>